<dbReference type="EMBL" id="AUSU01006171">
    <property type="protein sequence ID" value="EPS62401.1"/>
    <property type="molecule type" value="Genomic_DNA"/>
</dbReference>
<protein>
    <submittedName>
        <fullName evidence="1">Uncharacterized protein</fullName>
    </submittedName>
</protein>
<accession>S8CD86</accession>
<reference evidence="1 2" key="1">
    <citation type="journal article" date="2013" name="BMC Genomics">
        <title>The miniature genome of a carnivorous plant Genlisea aurea contains a low number of genes and short non-coding sequences.</title>
        <authorList>
            <person name="Leushkin E.V."/>
            <person name="Sutormin R.A."/>
            <person name="Nabieva E.R."/>
            <person name="Penin A.A."/>
            <person name="Kondrashov A.S."/>
            <person name="Logacheva M.D."/>
        </authorList>
    </citation>
    <scope>NUCLEOTIDE SEQUENCE [LARGE SCALE GENOMIC DNA]</scope>
</reference>
<organism evidence="1 2">
    <name type="scientific">Genlisea aurea</name>
    <dbReference type="NCBI Taxonomy" id="192259"/>
    <lineage>
        <taxon>Eukaryota</taxon>
        <taxon>Viridiplantae</taxon>
        <taxon>Streptophyta</taxon>
        <taxon>Embryophyta</taxon>
        <taxon>Tracheophyta</taxon>
        <taxon>Spermatophyta</taxon>
        <taxon>Magnoliopsida</taxon>
        <taxon>eudicotyledons</taxon>
        <taxon>Gunneridae</taxon>
        <taxon>Pentapetalae</taxon>
        <taxon>asterids</taxon>
        <taxon>lamiids</taxon>
        <taxon>Lamiales</taxon>
        <taxon>Lentibulariaceae</taxon>
        <taxon>Genlisea</taxon>
    </lineage>
</organism>
<gene>
    <name evidence="1" type="ORF">M569_12390</name>
</gene>
<dbReference type="Proteomes" id="UP000015453">
    <property type="component" value="Unassembled WGS sequence"/>
</dbReference>
<evidence type="ECO:0000313" key="1">
    <source>
        <dbReference type="EMBL" id="EPS62401.1"/>
    </source>
</evidence>
<evidence type="ECO:0000313" key="2">
    <source>
        <dbReference type="Proteomes" id="UP000015453"/>
    </source>
</evidence>
<comment type="caution">
    <text evidence="1">The sequence shown here is derived from an EMBL/GenBank/DDBJ whole genome shotgun (WGS) entry which is preliminary data.</text>
</comment>
<keyword evidence="2" id="KW-1185">Reference proteome</keyword>
<sequence>MVPYPAPTHAVSPGISTEIGHVQNVGDSLEVVAAAADLELNPEFLGANDGGGDVGFRRGGENRAGFPGGGLVEAAVSHGGEQNILEAGVLRRVDGGRDFGGGNAILCEAVDEGSVRAAICSGGEKKEDDENNFSILLSF</sequence>
<name>S8CD86_9LAMI</name>
<dbReference type="AlphaFoldDB" id="S8CD86"/>
<proteinExistence type="predicted"/>